<reference evidence="1" key="1">
    <citation type="submission" date="2012-02" db="EMBL/GenBank/DDBJ databases">
        <title>The complete genome of Solitalea canadensis DSM 3403.</title>
        <authorList>
            <consortium name="US DOE Joint Genome Institute (JGI-PGF)"/>
            <person name="Lucas S."/>
            <person name="Copeland A."/>
            <person name="Lapidus A."/>
            <person name="Glavina del Rio T."/>
            <person name="Dalin E."/>
            <person name="Tice H."/>
            <person name="Bruce D."/>
            <person name="Goodwin L."/>
            <person name="Pitluck S."/>
            <person name="Peters L."/>
            <person name="Ovchinnikova G."/>
            <person name="Lu M."/>
            <person name="Kyrpides N."/>
            <person name="Mavromatis K."/>
            <person name="Ivanova N."/>
            <person name="Brettin T."/>
            <person name="Detter J.C."/>
            <person name="Han C."/>
            <person name="Larimer F."/>
            <person name="Land M."/>
            <person name="Hauser L."/>
            <person name="Markowitz V."/>
            <person name="Cheng J.-F."/>
            <person name="Hugenholtz P."/>
            <person name="Woyke T."/>
            <person name="Wu D."/>
            <person name="Spring S."/>
            <person name="Schroeder M."/>
            <person name="Kopitz M."/>
            <person name="Brambilla E."/>
            <person name="Klenk H.-P."/>
            <person name="Eisen J.A."/>
        </authorList>
    </citation>
    <scope>NUCLEOTIDE SEQUENCE</scope>
    <source>
        <strain evidence="1">DSM 3403</strain>
    </source>
</reference>
<dbReference type="RefSeq" id="WP_014682539.1">
    <property type="nucleotide sequence ID" value="NC_017770.1"/>
</dbReference>
<dbReference type="HOGENOM" id="CLU_066435_1_0_10"/>
<gene>
    <name evidence="1" type="ordered locus">Solca_4327</name>
</gene>
<evidence type="ECO:0000313" key="1">
    <source>
        <dbReference type="EMBL" id="AFD09317.1"/>
    </source>
</evidence>
<dbReference type="eggNOG" id="COG4641">
    <property type="taxonomic scope" value="Bacteria"/>
</dbReference>
<keyword evidence="2" id="KW-1185">Reference proteome</keyword>
<dbReference type="OrthoDB" id="3251881at2"/>
<proteinExistence type="predicted"/>
<protein>
    <recommendedName>
        <fullName evidence="3">Lipopolysaccharide biosynthesis protein</fullName>
    </recommendedName>
</protein>
<evidence type="ECO:0008006" key="3">
    <source>
        <dbReference type="Google" id="ProtNLM"/>
    </source>
</evidence>
<dbReference type="AlphaFoldDB" id="H8KMR4"/>
<sequence length="332" mass="40146">MEELKGKKILFFAPMFFDYEKEIIKKLTEFGAIVDYYDERPENDFLTKASLRINKEIIKNRIEKYYQQILGKTNSIQYDFVFVVNIEAMTPIILERFKHQQYNATFILYMWDSLQNKKKTEEVLPYFDKIFSFDKTDSEKIQRVSFRPLFYIDDYARMELDSNCSNSIELCFIGTVHSDRYDLLKEIRSQIESFGYKHYFFMFFPSPILFLYRKFKDVKFYKAKYKEFNFKSLSQKEIIKIIRKSKIVLDIHHPAQTGLTMRSIEMLGANRKLITTNPDIRQYDFYNENNILIIDRNKPEINKSFFETSYEKNEPSIRYKYSIEGWLKELFS</sequence>
<evidence type="ECO:0000313" key="2">
    <source>
        <dbReference type="Proteomes" id="UP000007590"/>
    </source>
</evidence>
<dbReference type="EMBL" id="CP003349">
    <property type="protein sequence ID" value="AFD09317.1"/>
    <property type="molecule type" value="Genomic_DNA"/>
</dbReference>
<dbReference type="STRING" id="929556.Solca_4327"/>
<name>H8KMR4_SOLCM</name>
<accession>H8KMR4</accession>
<dbReference type="KEGG" id="scn:Solca_4327"/>
<dbReference type="Proteomes" id="UP000007590">
    <property type="component" value="Chromosome"/>
</dbReference>
<organism evidence="1 2">
    <name type="scientific">Solitalea canadensis (strain ATCC 29591 / DSM 3403 / JCM 21819 / LMG 8368 / NBRC 15130 / NCIMB 12057 / USAM 9D)</name>
    <name type="common">Flexibacter canadensis</name>
    <dbReference type="NCBI Taxonomy" id="929556"/>
    <lineage>
        <taxon>Bacteria</taxon>
        <taxon>Pseudomonadati</taxon>
        <taxon>Bacteroidota</taxon>
        <taxon>Sphingobacteriia</taxon>
        <taxon>Sphingobacteriales</taxon>
        <taxon>Sphingobacteriaceae</taxon>
        <taxon>Solitalea</taxon>
    </lineage>
</organism>